<proteinExistence type="predicted"/>
<dbReference type="RefSeq" id="WP_377931705.1">
    <property type="nucleotide sequence ID" value="NZ_JBHUEA010000003.1"/>
</dbReference>
<sequence>MVLAAPVAERAASLEVRPDALMPLRRPGRHPFKVLLFGGGALVGWGLLDHERGLPGRLADRLVQDGARGVDLDVVVEEDPTGSAALARLHGVGLPRYDGVVVVLGERQGLQHVGRTAWSREVEALTRTLQAVAAPSAPLLVLDSSRSMVAVSASGLKRLRAGAGAGRLAQVAKEVCGEGRIGFGELAVPASPLGWGRQFASADYRAWAGTISDRLLPALLAAEQDGRADAPRALRELPQDEESRQHAVDALGLTADARDGLLDGIVRQARTAYRAAAAYLTVVDGDRVWQRASTRSVLGEAPRHLAFCGQTVLRDAATVVPDARLDPRFGGEAPLVQGEPVAFYAGEPIHSLDGHRIGALCVMDASPRTIAPAQLGELHVLAGRVERELWTRSRLRGG</sequence>
<keyword evidence="2" id="KW-1185">Reference proteome</keyword>
<gene>
    <name evidence="1" type="ORF">ACFSBI_02500</name>
</gene>
<dbReference type="SUPFAM" id="SSF55781">
    <property type="entry name" value="GAF domain-like"/>
    <property type="match status" value="1"/>
</dbReference>
<accession>A0ABW4LA49</accession>
<dbReference type="InterPro" id="IPR029016">
    <property type="entry name" value="GAF-like_dom_sf"/>
</dbReference>
<reference evidence="2" key="1">
    <citation type="journal article" date="2019" name="Int. J. Syst. Evol. Microbiol.">
        <title>The Global Catalogue of Microorganisms (GCM) 10K type strain sequencing project: providing services to taxonomists for standard genome sequencing and annotation.</title>
        <authorList>
            <consortium name="The Broad Institute Genomics Platform"/>
            <consortium name="The Broad Institute Genome Sequencing Center for Infectious Disease"/>
            <person name="Wu L."/>
            <person name="Ma J."/>
        </authorList>
    </citation>
    <scope>NUCLEOTIDE SEQUENCE [LARGE SCALE GENOMIC DNA]</scope>
    <source>
        <strain evidence="2">CGMCC 1.12471</strain>
    </source>
</reference>
<name>A0ABW4LA49_9MICO</name>
<dbReference type="Proteomes" id="UP001597347">
    <property type="component" value="Unassembled WGS sequence"/>
</dbReference>
<evidence type="ECO:0008006" key="3">
    <source>
        <dbReference type="Google" id="ProtNLM"/>
    </source>
</evidence>
<evidence type="ECO:0000313" key="1">
    <source>
        <dbReference type="EMBL" id="MFD1720408.1"/>
    </source>
</evidence>
<dbReference type="PANTHER" id="PTHR43102:SF2">
    <property type="entry name" value="GAF DOMAIN-CONTAINING PROTEIN"/>
    <property type="match status" value="1"/>
</dbReference>
<dbReference type="EMBL" id="JBHUEA010000003">
    <property type="protein sequence ID" value="MFD1720408.1"/>
    <property type="molecule type" value="Genomic_DNA"/>
</dbReference>
<dbReference type="PANTHER" id="PTHR43102">
    <property type="entry name" value="SLR1143 PROTEIN"/>
    <property type="match status" value="1"/>
</dbReference>
<dbReference type="Gene3D" id="3.30.450.40">
    <property type="match status" value="1"/>
</dbReference>
<organism evidence="1 2">
    <name type="scientific">Amnibacterium endophyticum</name>
    <dbReference type="NCBI Taxonomy" id="2109337"/>
    <lineage>
        <taxon>Bacteria</taxon>
        <taxon>Bacillati</taxon>
        <taxon>Actinomycetota</taxon>
        <taxon>Actinomycetes</taxon>
        <taxon>Micrococcales</taxon>
        <taxon>Microbacteriaceae</taxon>
        <taxon>Amnibacterium</taxon>
    </lineage>
</organism>
<comment type="caution">
    <text evidence="1">The sequence shown here is derived from an EMBL/GenBank/DDBJ whole genome shotgun (WGS) entry which is preliminary data.</text>
</comment>
<protein>
    <recommendedName>
        <fullName evidence="3">GAF domain-containing protein</fullName>
    </recommendedName>
</protein>
<evidence type="ECO:0000313" key="2">
    <source>
        <dbReference type="Proteomes" id="UP001597347"/>
    </source>
</evidence>